<comment type="caution">
    <text evidence="2">The sequence shown here is derived from an EMBL/GenBank/DDBJ whole genome shotgun (WGS) entry which is preliminary data.</text>
</comment>
<proteinExistence type="predicted"/>
<dbReference type="Gene3D" id="3.90.550.10">
    <property type="entry name" value="Spore Coat Polysaccharide Biosynthesis Protein SpsA, Chain A"/>
    <property type="match status" value="1"/>
</dbReference>
<dbReference type="SUPFAM" id="SSF53448">
    <property type="entry name" value="Nucleotide-diphospho-sugar transferases"/>
    <property type="match status" value="1"/>
</dbReference>
<dbReference type="PANTHER" id="PTHR43685:SF2">
    <property type="entry name" value="GLYCOSYLTRANSFERASE 2-LIKE DOMAIN-CONTAINING PROTEIN"/>
    <property type="match status" value="1"/>
</dbReference>
<dbReference type="EMBL" id="JAQQDB010000005">
    <property type="protein sequence ID" value="MFM0517245.1"/>
    <property type="molecule type" value="Genomic_DNA"/>
</dbReference>
<dbReference type="Proteomes" id="UP001629462">
    <property type="component" value="Unassembled WGS sequence"/>
</dbReference>
<dbReference type="GO" id="GO:0016757">
    <property type="term" value="F:glycosyltransferase activity"/>
    <property type="evidence" value="ECO:0007669"/>
    <property type="project" value="UniProtKB-KW"/>
</dbReference>
<keyword evidence="3" id="KW-1185">Reference proteome</keyword>
<dbReference type="EC" id="2.4.-.-" evidence="2"/>
<reference evidence="2 3" key="1">
    <citation type="journal article" date="2024" name="Chem. Sci.">
        <title>Discovery of megapolipeptins by genome mining of a Burkholderiales bacteria collection.</title>
        <authorList>
            <person name="Paulo B.S."/>
            <person name="Recchia M.J.J."/>
            <person name="Lee S."/>
            <person name="Fergusson C.H."/>
            <person name="Romanowski S.B."/>
            <person name="Hernandez A."/>
            <person name="Krull N."/>
            <person name="Liu D.Y."/>
            <person name="Cavanagh H."/>
            <person name="Bos A."/>
            <person name="Gray C.A."/>
            <person name="Murphy B.T."/>
            <person name="Linington R.G."/>
            <person name="Eustaquio A.S."/>
        </authorList>
    </citation>
    <scope>NUCLEOTIDE SEQUENCE [LARGE SCALE GENOMIC DNA]</scope>
    <source>
        <strain evidence="2 3">RL17-374-BIF-D</strain>
    </source>
</reference>
<dbReference type="RefSeq" id="WP_408161197.1">
    <property type="nucleotide sequence ID" value="NZ_JAQQDB010000005.1"/>
</dbReference>
<evidence type="ECO:0000313" key="3">
    <source>
        <dbReference type="Proteomes" id="UP001629462"/>
    </source>
</evidence>
<dbReference type="InterPro" id="IPR001173">
    <property type="entry name" value="Glyco_trans_2-like"/>
</dbReference>
<dbReference type="InterPro" id="IPR029044">
    <property type="entry name" value="Nucleotide-diphossugar_trans"/>
</dbReference>
<protein>
    <submittedName>
        <fullName evidence="2">Glycosyltransferase</fullName>
        <ecNumber evidence="2">2.4.-.-</ecNumber>
    </submittedName>
</protein>
<keyword evidence="2" id="KW-0328">Glycosyltransferase</keyword>
<dbReference type="InterPro" id="IPR050834">
    <property type="entry name" value="Glycosyltransf_2"/>
</dbReference>
<sequence>MRVFVTKELYPFTHGGIGRSIANMLSVSTEEELAGTAVVWVGNDIDTSSFAMLYPKVRLVVASRQNYSLSDRDGTSYPPEWAFTDSEWHWLSVRAMQGLRRLADEVGHLDYVEFHDWGGLGFASIQEKLLGSAFQDTVLAVRLHTADSLLADVDNRPADKQALVVFDLERKALDDCDLIVAQLPEVAKAIQTFFAFSDEQWSPRLCFHASPVLLDTGTVATRSIEPSIDVNIVFSSKIQHLKRPELFVRGCCGFLGATPDYRGSIVLAAHATDPQFLARIKRMIPDDLKNRFSFLIDLSATERHAIVSRSVCVTASSFESFCLSAYEASLSGAVCVLNGSNPAFGENSPWIDNVNCLKFDGSAASLAAALARAVKGGARAVVQIPSTPAPWTLGDRSDPGSQADKATQPLVSVLVPHFNLGDYLRRTIDSVLASTYSNVEIIVVDDCSTDSFSQLTIERLEGVHERLRIVRNPMNLGLAATRNAALAHVRGEYVLTLDADDLIGPGFIELAVRALENQPEYDFVVPQTGFFHDAEEGQIGQQVAFADYAVFYGEARAAGTIENRFSTATCISRTRVLRELRYRDELEAYEDWDFYMRAVMAGKRFIVTNGIHFFYRRRSESMFHSPERLARHRTLYHDLLRNKSLTLGRSRLPLYVIEGGVAAGADAAALREELDAARARLDYFERSRAVFVAVRFHEKLKRVAPWALSALSAGARVARAVKRRLRG</sequence>
<organism evidence="2 3">
    <name type="scientific">Caballeronia jiangsuensis</name>
    <dbReference type="NCBI Taxonomy" id="1458357"/>
    <lineage>
        <taxon>Bacteria</taxon>
        <taxon>Pseudomonadati</taxon>
        <taxon>Pseudomonadota</taxon>
        <taxon>Betaproteobacteria</taxon>
        <taxon>Burkholderiales</taxon>
        <taxon>Burkholderiaceae</taxon>
        <taxon>Caballeronia</taxon>
    </lineage>
</organism>
<dbReference type="Pfam" id="PF00535">
    <property type="entry name" value="Glycos_transf_2"/>
    <property type="match status" value="1"/>
</dbReference>
<accession>A0ABW9CJF5</accession>
<keyword evidence="2" id="KW-0808">Transferase</keyword>
<feature type="domain" description="Glycosyltransferase 2-like" evidence="1">
    <location>
        <begin position="412"/>
        <end position="540"/>
    </location>
</feature>
<dbReference type="Gene3D" id="3.40.50.2000">
    <property type="entry name" value="Glycogen Phosphorylase B"/>
    <property type="match status" value="1"/>
</dbReference>
<dbReference type="CDD" id="cd00761">
    <property type="entry name" value="Glyco_tranf_GTA_type"/>
    <property type="match status" value="1"/>
</dbReference>
<name>A0ABW9CJF5_9BURK</name>
<dbReference type="SUPFAM" id="SSF53756">
    <property type="entry name" value="UDP-Glycosyltransferase/glycogen phosphorylase"/>
    <property type="match status" value="1"/>
</dbReference>
<evidence type="ECO:0000259" key="1">
    <source>
        <dbReference type="Pfam" id="PF00535"/>
    </source>
</evidence>
<dbReference type="PANTHER" id="PTHR43685">
    <property type="entry name" value="GLYCOSYLTRANSFERASE"/>
    <property type="match status" value="1"/>
</dbReference>
<evidence type="ECO:0000313" key="2">
    <source>
        <dbReference type="EMBL" id="MFM0517245.1"/>
    </source>
</evidence>
<gene>
    <name evidence="2" type="ORF">PQR08_07385</name>
</gene>